<evidence type="ECO:0000256" key="4">
    <source>
        <dbReference type="SAM" id="MobiDB-lite"/>
    </source>
</evidence>
<dbReference type="SMART" id="SM00320">
    <property type="entry name" value="WD40"/>
    <property type="match status" value="9"/>
</dbReference>
<dbReference type="InterPro" id="IPR015943">
    <property type="entry name" value="WD40/YVTN_repeat-like_dom_sf"/>
</dbReference>
<dbReference type="VEuPathDB" id="FungiDB:P170DRAFT_463917"/>
<dbReference type="InterPro" id="IPR027417">
    <property type="entry name" value="P-loop_NTPase"/>
</dbReference>
<feature type="region of interest" description="Disordered" evidence="4">
    <location>
        <begin position="164"/>
        <end position="186"/>
    </location>
</feature>
<feature type="domain" description="Nephrocystin 3-like N-terminal" evidence="6">
    <location>
        <begin position="426"/>
        <end position="582"/>
    </location>
</feature>
<evidence type="ECO:0000256" key="1">
    <source>
        <dbReference type="ARBA" id="ARBA00022574"/>
    </source>
</evidence>
<evidence type="ECO:0000259" key="5">
    <source>
        <dbReference type="Pfam" id="PF17100"/>
    </source>
</evidence>
<dbReference type="CDD" id="cd00200">
    <property type="entry name" value="WD40"/>
    <property type="match status" value="2"/>
</dbReference>
<dbReference type="OrthoDB" id="1577640at2759"/>
<evidence type="ECO:0000313" key="8">
    <source>
        <dbReference type="Proteomes" id="UP000234275"/>
    </source>
</evidence>
<dbReference type="SUPFAM" id="SSF82171">
    <property type="entry name" value="DPP6 N-terminal domain-like"/>
    <property type="match status" value="1"/>
</dbReference>
<dbReference type="InterPro" id="IPR011047">
    <property type="entry name" value="Quinoprotein_ADH-like_sf"/>
</dbReference>
<dbReference type="InterPro" id="IPR019775">
    <property type="entry name" value="WD40_repeat_CS"/>
</dbReference>
<dbReference type="PROSITE" id="PS00678">
    <property type="entry name" value="WD_REPEATS_1"/>
    <property type="match status" value="2"/>
</dbReference>
<proteinExistence type="predicted"/>
<dbReference type="Proteomes" id="UP000234275">
    <property type="component" value="Unassembled WGS sequence"/>
</dbReference>
<feature type="compositionally biased region" description="Polar residues" evidence="4">
    <location>
        <begin position="80"/>
        <end position="106"/>
    </location>
</feature>
<dbReference type="EMBL" id="MSFO01000003">
    <property type="protein sequence ID" value="PLB50832.1"/>
    <property type="molecule type" value="Genomic_DNA"/>
</dbReference>
<organism evidence="7 8">
    <name type="scientific">Aspergillus steynii IBT 23096</name>
    <dbReference type="NCBI Taxonomy" id="1392250"/>
    <lineage>
        <taxon>Eukaryota</taxon>
        <taxon>Fungi</taxon>
        <taxon>Dikarya</taxon>
        <taxon>Ascomycota</taxon>
        <taxon>Pezizomycotina</taxon>
        <taxon>Eurotiomycetes</taxon>
        <taxon>Eurotiomycetidae</taxon>
        <taxon>Eurotiales</taxon>
        <taxon>Aspergillaceae</taxon>
        <taxon>Aspergillus</taxon>
        <taxon>Aspergillus subgen. Circumdati</taxon>
    </lineage>
</organism>
<feature type="repeat" description="WD" evidence="3">
    <location>
        <begin position="1074"/>
        <end position="1114"/>
    </location>
</feature>
<dbReference type="InterPro" id="IPR056884">
    <property type="entry name" value="NPHP3-like_N"/>
</dbReference>
<dbReference type="InterPro" id="IPR031359">
    <property type="entry name" value="NACHT_N"/>
</dbReference>
<dbReference type="STRING" id="1392250.A0A2I2GD86"/>
<name>A0A2I2GD86_9EURO</name>
<accession>A0A2I2GD86</accession>
<feature type="region of interest" description="Disordered" evidence="4">
    <location>
        <begin position="37"/>
        <end position="106"/>
    </location>
</feature>
<dbReference type="Gene3D" id="2.130.10.10">
    <property type="entry name" value="YVTN repeat-like/Quinoprotein amine dehydrogenase"/>
    <property type="match status" value="4"/>
</dbReference>
<dbReference type="Gene3D" id="3.40.50.300">
    <property type="entry name" value="P-loop containing nucleotide triphosphate hydrolases"/>
    <property type="match status" value="1"/>
</dbReference>
<dbReference type="PROSITE" id="PS50294">
    <property type="entry name" value="WD_REPEATS_REGION"/>
    <property type="match status" value="2"/>
</dbReference>
<feature type="repeat" description="WD" evidence="3">
    <location>
        <begin position="888"/>
        <end position="929"/>
    </location>
</feature>
<evidence type="ECO:0000259" key="6">
    <source>
        <dbReference type="Pfam" id="PF24883"/>
    </source>
</evidence>
<sequence>MWIQSFSFDTPAKSKTSENFCLNMACGIFKRVVRRFRRKPSSSGKAAAPQRSTRSLEPPPRKPSNATGFVTESPERSDSTQKANNVTAAQLESQKSPSVNQTNQPSSVDQAINLDVLPPADDAKQDPSSKFTSALWKQALEELRNNAKTEKLLIEFRRALLADGTEESAEGDKEVQSSDSSLSEDEITRQLQNTIKRKLEQISNDSEASKGEYHLNIKDKIIKCVSLIQATENLITAAVSADPHASLAWAGVLVILPIITRTITEKLDAIDGFSRVLQILVRCRVIEEAHFAKEVGPREHKSIAEFDLSTRKNIAQLYARILEYEIRLALYLGKKSFMRFFRDLAASDDWNQILKDIDAKRDETADSLRAEMRVEMKKNEKERKLAAHHRLREIFNSLPFAEGAAFDSKENQHSTCLENTRTDLLEQILSWAHNNDNNEIFWLKGAAGTGKSTIARTVAERLHKRGHLVRSFYFARGRGDRGTGKLLFTSIAKQLAEQDPQALQSICDVYQRGLTDKASSFQWSELIQKPIRKAGESIKRVILIIDALDECAESEITKIISIFTQERKSTPGQTYRIFITSRPKTAIRMSFRQAKSAIFFDLALDQVPDAVIKRDIFLYVDYSMDQIRASSELGNHWPTRDQVSELSQRAGRLFIYAATVCRYLQLAADPEESLERILDTTVSDSSTKYLDEIYTQILMHYLSDGNGDEIGGRIQLFQIIVGAIITLSEPLSPRALAAILGVPKHKVNSTLSPLYSVLDVPGDMESSIKIFHESFRDFLIDQSRCRITHEQAMGVLGLISEAVRSISRLSSSVKAKDSAISKFLYDAYRFVLNNSEIADTAPLQLYSSSLIFAPEASNVRRMFKDQIPAYLKQLPNVEESWSAMLRTIEGHTKTINAIEFSLDGQQLASASDDGTVKLWDTETGALLQTIAILDEDRDLYFRSDCKIPRVSCASFSSDGHMLAFGAHDVKIRLYDTTTGTMLRRLEGHTGFVESVAFSQDNKFILSTGSSEIKCWVTATGELSNTYESNYTPMCVAFSADQEQPSSIIEAAFSRDDLQTIKVFDKCTDKPPLRLHGHTDCVFLAIFSQDHQKLASGGPGTIKVWDAVTGELLHTLTGHANDICSLAFSQDGRWLCSGSVDKTTVVWDVTTGQQVRKFTDGLGVSSVAISPDSTRLAGSISNVIRLWDLAGDMRTTTLEHHIQSTVSTIEIIPNTRKLFSVGWGDLMIWDMTTGALVERLGPFSNESLKVAASPDGRWLAVNLWNEGFKVRDMSQDVFVQIPEDIDSVDSFAFSHDSRQLALSSDGLIILWDIESMETLTYNRFFDVNHIAFSMDGQWLAFCSEKGVVSLWDRATQKVKRDFLIPDDWEVWYGFYRKVDLVFSPDNQQLLWCARGGFSRILDLTTGDMYRIRADGGKVSPNLLFGGRCLRSGHGLFMISAKSEDGAGRAHRAPGQIAVQNPWVVYDQERLLWLPSDYRPWEWIIDGDLLAIGTKSGHIYMMRFDISKLRERNISD</sequence>
<comment type="caution">
    <text evidence="7">The sequence shown here is derived from an EMBL/GenBank/DDBJ whole genome shotgun (WGS) entry which is preliminary data.</text>
</comment>
<dbReference type="Pfam" id="PF24883">
    <property type="entry name" value="NPHP3_N"/>
    <property type="match status" value="1"/>
</dbReference>
<dbReference type="Pfam" id="PF00400">
    <property type="entry name" value="WD40"/>
    <property type="match status" value="7"/>
</dbReference>
<feature type="domain" description="NWD NACHT-NTPase N-terminal" evidence="5">
    <location>
        <begin position="134"/>
        <end position="360"/>
    </location>
</feature>
<evidence type="ECO:0000256" key="2">
    <source>
        <dbReference type="ARBA" id="ARBA00022737"/>
    </source>
</evidence>
<dbReference type="PROSITE" id="PS50082">
    <property type="entry name" value="WD_REPEATS_2"/>
    <property type="match status" value="4"/>
</dbReference>
<dbReference type="SUPFAM" id="SSF52540">
    <property type="entry name" value="P-loop containing nucleoside triphosphate hydrolases"/>
    <property type="match status" value="1"/>
</dbReference>
<protein>
    <submittedName>
        <fullName evidence="7">WD40 repeat-like protein</fullName>
    </submittedName>
</protein>
<dbReference type="PANTHER" id="PTHR44129">
    <property type="entry name" value="WD REPEAT-CONTAINING PROTEIN POP1"/>
    <property type="match status" value="1"/>
</dbReference>
<dbReference type="Pfam" id="PF17100">
    <property type="entry name" value="NACHT_N"/>
    <property type="match status" value="1"/>
</dbReference>
<dbReference type="InterPro" id="IPR001680">
    <property type="entry name" value="WD40_rpt"/>
</dbReference>
<dbReference type="GeneID" id="36559901"/>
<dbReference type="SUPFAM" id="SSF50998">
    <property type="entry name" value="Quinoprotein alcohol dehydrogenase-like"/>
    <property type="match status" value="1"/>
</dbReference>
<evidence type="ECO:0000313" key="7">
    <source>
        <dbReference type="EMBL" id="PLB50832.1"/>
    </source>
</evidence>
<dbReference type="RefSeq" id="XP_024706134.1">
    <property type="nucleotide sequence ID" value="XM_024852203.1"/>
</dbReference>
<reference evidence="7 8" key="1">
    <citation type="submission" date="2016-12" db="EMBL/GenBank/DDBJ databases">
        <title>The genomes of Aspergillus section Nigri reveals drivers in fungal speciation.</title>
        <authorList>
            <consortium name="DOE Joint Genome Institute"/>
            <person name="Vesth T.C."/>
            <person name="Nybo J."/>
            <person name="Theobald S."/>
            <person name="Brandl J."/>
            <person name="Frisvad J.C."/>
            <person name="Nielsen K.F."/>
            <person name="Lyhne E.K."/>
            <person name="Kogle M.E."/>
            <person name="Kuo A."/>
            <person name="Riley R."/>
            <person name="Clum A."/>
            <person name="Nolan M."/>
            <person name="Lipzen A."/>
            <person name="Salamov A."/>
            <person name="Henrissat B."/>
            <person name="Wiebenga A."/>
            <person name="De Vries R.P."/>
            <person name="Grigoriev I.V."/>
            <person name="Mortensen U.H."/>
            <person name="Andersen M.R."/>
            <person name="Baker S.E."/>
        </authorList>
    </citation>
    <scope>NUCLEOTIDE SEQUENCE [LARGE SCALE GENOMIC DNA]</scope>
    <source>
        <strain evidence="7 8">IBT 23096</strain>
    </source>
</reference>
<gene>
    <name evidence="7" type="ORF">P170DRAFT_463917</name>
</gene>
<feature type="repeat" description="WD" evidence="3">
    <location>
        <begin position="1115"/>
        <end position="1156"/>
    </location>
</feature>
<keyword evidence="1 3" id="KW-0853">WD repeat</keyword>
<keyword evidence="8" id="KW-1185">Reference proteome</keyword>
<feature type="repeat" description="WD" evidence="3">
    <location>
        <begin position="950"/>
        <end position="984"/>
    </location>
</feature>
<evidence type="ECO:0000256" key="3">
    <source>
        <dbReference type="PROSITE-ProRule" id="PRU00221"/>
    </source>
</evidence>
<keyword evidence="2" id="KW-0677">Repeat</keyword>
<dbReference type="InterPro" id="IPR050349">
    <property type="entry name" value="WD_LIS1/nudF_dynein_reg"/>
</dbReference>